<comment type="subcellular location">
    <subcellularLocation>
        <location evidence="1">Cytoplasm</location>
    </subcellularLocation>
</comment>
<dbReference type="InterPro" id="IPR001307">
    <property type="entry name" value="Thiosulphate_STrfase_CS"/>
</dbReference>
<name>A0A6M1LJU1_9PROT</name>
<evidence type="ECO:0000256" key="1">
    <source>
        <dbReference type="ARBA" id="ARBA00004496"/>
    </source>
</evidence>
<dbReference type="SUPFAM" id="SSF52821">
    <property type="entry name" value="Rhodanese/Cell cycle control phosphatase"/>
    <property type="match status" value="2"/>
</dbReference>
<evidence type="ECO:0000256" key="3">
    <source>
        <dbReference type="ARBA" id="ARBA00022679"/>
    </source>
</evidence>
<dbReference type="GO" id="GO:0005737">
    <property type="term" value="C:cytoplasm"/>
    <property type="evidence" value="ECO:0007669"/>
    <property type="project" value="UniProtKB-SubCell"/>
</dbReference>
<dbReference type="PANTHER" id="PTHR11364">
    <property type="entry name" value="THIOSULFATE SULFERTANSFERASE"/>
    <property type="match status" value="1"/>
</dbReference>
<dbReference type="PROSITE" id="PS50206">
    <property type="entry name" value="RHODANESE_3"/>
    <property type="match status" value="2"/>
</dbReference>
<dbReference type="FunFam" id="3.40.250.10:FF:000015">
    <property type="entry name" value="Sulfurtransferase"/>
    <property type="match status" value="1"/>
</dbReference>
<evidence type="ECO:0000313" key="11">
    <source>
        <dbReference type="Proteomes" id="UP000475385"/>
    </source>
</evidence>
<dbReference type="GO" id="GO:0016784">
    <property type="term" value="F:3-mercaptopyruvate sulfurtransferase activity"/>
    <property type="evidence" value="ECO:0007669"/>
    <property type="project" value="UniProtKB-EC"/>
</dbReference>
<protein>
    <recommendedName>
        <fullName evidence="7">3-mercaptopyruvate sulfurtransferase</fullName>
        <ecNumber evidence="6">2.8.1.2</ecNumber>
    </recommendedName>
    <alternativeName>
        <fullName evidence="8">Rhodanese-like protein</fullName>
    </alternativeName>
</protein>
<sequence length="283" mass="30030">MDNLVTTDWLAAELGKPDLVVLDCTTYLPTEQGNAPDGFRSAHLPGARLFNIDKIADPHTDLPHMVPTPAHFAKLIGALGVSNDTRVVFYDQHGLRASPRGWWMMRLFGHEKAAVLDGGLPKWQREGRPVETGDAAPVTPVSFIPDFVAKRLIGIGDVKRIVRQGGGEALILDARSKARFDGKAPEPRAGLPSGHMPGAASLPAADLVNADGTMKDAATLRAMFAARGADGERPIVTSCGSGVTATVLTLGALRAGLPEPAVYDGSWTEWASRPETPKETSAS</sequence>
<dbReference type="Gene3D" id="3.40.250.10">
    <property type="entry name" value="Rhodanese-like domain"/>
    <property type="match status" value="2"/>
</dbReference>
<evidence type="ECO:0000256" key="4">
    <source>
        <dbReference type="ARBA" id="ARBA00022737"/>
    </source>
</evidence>
<keyword evidence="11" id="KW-1185">Reference proteome</keyword>
<gene>
    <name evidence="10" type="ORF">G3576_11220</name>
</gene>
<dbReference type="PANTHER" id="PTHR11364:SF27">
    <property type="entry name" value="SULFURTRANSFERASE"/>
    <property type="match status" value="1"/>
</dbReference>
<comment type="caution">
    <text evidence="10">The sequence shown here is derived from an EMBL/GenBank/DDBJ whole genome shotgun (WGS) entry which is preliminary data.</text>
</comment>
<evidence type="ECO:0000256" key="5">
    <source>
        <dbReference type="ARBA" id="ARBA00051793"/>
    </source>
</evidence>
<evidence type="ECO:0000256" key="7">
    <source>
        <dbReference type="ARBA" id="ARBA00070833"/>
    </source>
</evidence>
<dbReference type="RefSeq" id="WP_164694465.1">
    <property type="nucleotide sequence ID" value="NZ_JAAIKB010000003.1"/>
</dbReference>
<organism evidence="10 11">
    <name type="scientific">Falsiroseomonas algicola</name>
    <dbReference type="NCBI Taxonomy" id="2716930"/>
    <lineage>
        <taxon>Bacteria</taxon>
        <taxon>Pseudomonadati</taxon>
        <taxon>Pseudomonadota</taxon>
        <taxon>Alphaproteobacteria</taxon>
        <taxon>Acetobacterales</taxon>
        <taxon>Roseomonadaceae</taxon>
        <taxon>Falsiroseomonas</taxon>
    </lineage>
</organism>
<dbReference type="InterPro" id="IPR001763">
    <property type="entry name" value="Rhodanese-like_dom"/>
</dbReference>
<dbReference type="GO" id="GO:0004792">
    <property type="term" value="F:thiosulfate-cyanide sulfurtransferase activity"/>
    <property type="evidence" value="ECO:0007669"/>
    <property type="project" value="InterPro"/>
</dbReference>
<keyword evidence="3" id="KW-0808">Transferase</keyword>
<evidence type="ECO:0000256" key="8">
    <source>
        <dbReference type="ARBA" id="ARBA00078354"/>
    </source>
</evidence>
<keyword evidence="4" id="KW-0677">Repeat</keyword>
<reference evidence="10 11" key="1">
    <citation type="submission" date="2020-02" db="EMBL/GenBank/DDBJ databases">
        <authorList>
            <person name="Kim H.M."/>
            <person name="Jeon C.O."/>
        </authorList>
    </citation>
    <scope>NUCLEOTIDE SEQUENCE [LARGE SCALE GENOMIC DNA]</scope>
    <source>
        <strain evidence="10 11">PeD5</strain>
    </source>
</reference>
<evidence type="ECO:0000313" key="10">
    <source>
        <dbReference type="EMBL" id="NGM20588.1"/>
    </source>
</evidence>
<dbReference type="EMBL" id="JAAIKB010000003">
    <property type="protein sequence ID" value="NGM20588.1"/>
    <property type="molecule type" value="Genomic_DNA"/>
</dbReference>
<feature type="domain" description="Rhodanese" evidence="9">
    <location>
        <begin position="165"/>
        <end position="279"/>
    </location>
</feature>
<dbReference type="PROSITE" id="PS00380">
    <property type="entry name" value="RHODANESE_1"/>
    <property type="match status" value="1"/>
</dbReference>
<evidence type="ECO:0000259" key="9">
    <source>
        <dbReference type="PROSITE" id="PS50206"/>
    </source>
</evidence>
<keyword evidence="2" id="KW-0963">Cytoplasm</keyword>
<dbReference type="AlphaFoldDB" id="A0A6M1LJU1"/>
<dbReference type="Proteomes" id="UP000475385">
    <property type="component" value="Unassembled WGS sequence"/>
</dbReference>
<dbReference type="CDD" id="cd01449">
    <property type="entry name" value="TST_Repeat_2"/>
    <property type="match status" value="1"/>
</dbReference>
<dbReference type="EC" id="2.8.1.2" evidence="6"/>
<dbReference type="InterPro" id="IPR036873">
    <property type="entry name" value="Rhodanese-like_dom_sf"/>
</dbReference>
<reference evidence="10 11" key="2">
    <citation type="submission" date="2020-03" db="EMBL/GenBank/DDBJ databases">
        <title>Roseomonas stagni sp. nov., isolated from pond water in Japan.</title>
        <authorList>
            <person name="Furuhata K."/>
            <person name="Miyamoto H."/>
            <person name="Goto K."/>
        </authorList>
    </citation>
    <scope>NUCLEOTIDE SEQUENCE [LARGE SCALE GENOMIC DNA]</scope>
    <source>
        <strain evidence="10 11">PeD5</strain>
    </source>
</reference>
<evidence type="ECO:0000256" key="2">
    <source>
        <dbReference type="ARBA" id="ARBA00022490"/>
    </source>
</evidence>
<proteinExistence type="predicted"/>
<dbReference type="CDD" id="cd01448">
    <property type="entry name" value="TST_Repeat_1"/>
    <property type="match status" value="1"/>
</dbReference>
<dbReference type="InterPro" id="IPR045078">
    <property type="entry name" value="TST/MPST-like"/>
</dbReference>
<accession>A0A6M1LJU1</accession>
<dbReference type="Pfam" id="PF00581">
    <property type="entry name" value="Rhodanese"/>
    <property type="match status" value="2"/>
</dbReference>
<comment type="catalytic activity">
    <reaction evidence="5">
        <text>2-oxo-3-sulfanylpropanoate + [thioredoxin]-dithiol = [thioredoxin]-disulfide + hydrogen sulfide + pyruvate + H(+)</text>
        <dbReference type="Rhea" id="RHEA:21740"/>
        <dbReference type="Rhea" id="RHEA-COMP:10698"/>
        <dbReference type="Rhea" id="RHEA-COMP:10700"/>
        <dbReference type="ChEBI" id="CHEBI:15361"/>
        <dbReference type="ChEBI" id="CHEBI:15378"/>
        <dbReference type="ChEBI" id="CHEBI:29919"/>
        <dbReference type="ChEBI" id="CHEBI:29950"/>
        <dbReference type="ChEBI" id="CHEBI:50058"/>
        <dbReference type="ChEBI" id="CHEBI:57678"/>
        <dbReference type="EC" id="2.8.1.2"/>
    </reaction>
    <physiologicalReaction direction="left-to-right" evidence="5">
        <dbReference type="Rhea" id="RHEA:21741"/>
    </physiologicalReaction>
</comment>
<dbReference type="FunFam" id="3.40.250.10:FF:000001">
    <property type="entry name" value="Sulfurtransferase"/>
    <property type="match status" value="1"/>
</dbReference>
<feature type="domain" description="Rhodanese" evidence="9">
    <location>
        <begin position="15"/>
        <end position="132"/>
    </location>
</feature>
<dbReference type="SMART" id="SM00450">
    <property type="entry name" value="RHOD"/>
    <property type="match status" value="2"/>
</dbReference>
<evidence type="ECO:0000256" key="6">
    <source>
        <dbReference type="ARBA" id="ARBA00066832"/>
    </source>
</evidence>